<name>A0ABT3J7B6_9RHOB</name>
<evidence type="ECO:0000256" key="1">
    <source>
        <dbReference type="SAM" id="MobiDB-lite"/>
    </source>
</evidence>
<accession>A0ABT3J7B6</accession>
<evidence type="ECO:0000313" key="3">
    <source>
        <dbReference type="Proteomes" id="UP001207582"/>
    </source>
</evidence>
<gene>
    <name evidence="2" type="ORF">OM960_18695</name>
</gene>
<comment type="caution">
    <text evidence="2">The sequence shown here is derived from an EMBL/GenBank/DDBJ whole genome shotgun (WGS) entry which is preliminary data.</text>
</comment>
<feature type="region of interest" description="Disordered" evidence="1">
    <location>
        <begin position="116"/>
        <end position="141"/>
    </location>
</feature>
<feature type="region of interest" description="Disordered" evidence="1">
    <location>
        <begin position="78"/>
        <end position="100"/>
    </location>
</feature>
<dbReference type="RefSeq" id="WP_264773017.1">
    <property type="nucleotide sequence ID" value="NZ_JAPDOG010000021.1"/>
</dbReference>
<dbReference type="EMBL" id="JAPDOG010000021">
    <property type="protein sequence ID" value="MCW3783572.1"/>
    <property type="molecule type" value="Genomic_DNA"/>
</dbReference>
<dbReference type="Proteomes" id="UP001207582">
    <property type="component" value="Unassembled WGS sequence"/>
</dbReference>
<proteinExistence type="predicted"/>
<sequence length="141" mass="15142">MKSKDGADKMRDAGAEIERRMRNLGADAGAEALEAAGDHVWTTAEGDRIALRDMGGDHLINLIRHTGRKIDEWTAARIAPEASGAEPEGRPGLPPDEDPIASLVTANANARLELQRRLTSGTGRVPPDADRDHGDDEIPFS</sequence>
<evidence type="ECO:0000313" key="2">
    <source>
        <dbReference type="EMBL" id="MCW3783572.1"/>
    </source>
</evidence>
<keyword evidence="3" id="KW-1185">Reference proteome</keyword>
<reference evidence="2 3" key="1">
    <citation type="submission" date="2022-10" db="EMBL/GenBank/DDBJ databases">
        <title>Defluviimonas sp. CAU 1641 isolated from mud.</title>
        <authorList>
            <person name="Kim W."/>
        </authorList>
    </citation>
    <scope>NUCLEOTIDE SEQUENCE [LARGE SCALE GENOMIC DNA]</scope>
    <source>
        <strain evidence="2 3">CAU 1641</strain>
    </source>
</reference>
<feature type="compositionally biased region" description="Basic and acidic residues" evidence="1">
    <location>
        <begin position="127"/>
        <end position="141"/>
    </location>
</feature>
<protein>
    <recommendedName>
        <fullName evidence="4">Terminase small subunit</fullName>
    </recommendedName>
</protein>
<organism evidence="2 3">
    <name type="scientific">Defluviimonas salinarum</name>
    <dbReference type="NCBI Taxonomy" id="2992147"/>
    <lineage>
        <taxon>Bacteria</taxon>
        <taxon>Pseudomonadati</taxon>
        <taxon>Pseudomonadota</taxon>
        <taxon>Alphaproteobacteria</taxon>
        <taxon>Rhodobacterales</taxon>
        <taxon>Paracoccaceae</taxon>
        <taxon>Albidovulum</taxon>
    </lineage>
</organism>
<evidence type="ECO:0008006" key="4">
    <source>
        <dbReference type="Google" id="ProtNLM"/>
    </source>
</evidence>